<evidence type="ECO:0000259" key="5">
    <source>
        <dbReference type="PROSITE" id="PS50157"/>
    </source>
</evidence>
<dbReference type="Gene3D" id="3.30.160.60">
    <property type="entry name" value="Classic Zinc Finger"/>
    <property type="match status" value="1"/>
</dbReference>
<evidence type="ECO:0000256" key="3">
    <source>
        <dbReference type="ARBA" id="ARBA00022833"/>
    </source>
</evidence>
<evidence type="ECO:0000256" key="4">
    <source>
        <dbReference type="PROSITE-ProRule" id="PRU00042"/>
    </source>
</evidence>
<dbReference type="Proteomes" id="UP000494165">
    <property type="component" value="Unassembled WGS sequence"/>
</dbReference>
<feature type="domain" description="C2H2-type" evidence="5">
    <location>
        <begin position="60"/>
        <end position="88"/>
    </location>
</feature>
<dbReference type="PROSITE" id="PS50808">
    <property type="entry name" value="ZF_BED"/>
    <property type="match status" value="1"/>
</dbReference>
<dbReference type="GO" id="GO:0003677">
    <property type="term" value="F:DNA binding"/>
    <property type="evidence" value="ECO:0007669"/>
    <property type="project" value="InterPro"/>
</dbReference>
<keyword evidence="3" id="KW-0862">Zinc</keyword>
<dbReference type="AlphaFoldDB" id="A0A8S1DG45"/>
<evidence type="ECO:0000256" key="2">
    <source>
        <dbReference type="ARBA" id="ARBA00022771"/>
    </source>
</evidence>
<dbReference type="InterPro" id="IPR013087">
    <property type="entry name" value="Znf_C2H2_type"/>
</dbReference>
<evidence type="ECO:0000313" key="7">
    <source>
        <dbReference type="EMBL" id="CAB3379591.1"/>
    </source>
</evidence>
<dbReference type="SMART" id="SM00355">
    <property type="entry name" value="ZnF_C2H2"/>
    <property type="match status" value="2"/>
</dbReference>
<dbReference type="SUPFAM" id="SSF57667">
    <property type="entry name" value="beta-beta-alpha zinc fingers"/>
    <property type="match status" value="1"/>
</dbReference>
<accession>A0A8S1DG45</accession>
<sequence length="92" mass="10781">MLLVRAVYNPERADTRSPKFGDERRKVVSRNGRYVCSICEVDFDRYNQCWEHVNQHVGVTTCHVCAKIFATTHSLRRHLTQVHANLVKKKKK</sequence>
<reference evidence="7 8" key="1">
    <citation type="submission" date="2020-04" db="EMBL/GenBank/DDBJ databases">
        <authorList>
            <person name="Alioto T."/>
            <person name="Alioto T."/>
            <person name="Gomez Garrido J."/>
        </authorList>
    </citation>
    <scope>NUCLEOTIDE SEQUENCE [LARGE SCALE GENOMIC DNA]</scope>
</reference>
<gene>
    <name evidence="7" type="ORF">CLODIP_2_CD07060</name>
</gene>
<feature type="domain" description="BED-type" evidence="6">
    <location>
        <begin position="44"/>
        <end position="90"/>
    </location>
</feature>
<dbReference type="EMBL" id="CADEPI010000189">
    <property type="protein sequence ID" value="CAB3379591.1"/>
    <property type="molecule type" value="Genomic_DNA"/>
</dbReference>
<keyword evidence="1" id="KW-0479">Metal-binding</keyword>
<name>A0A8S1DG45_9INSE</name>
<evidence type="ECO:0000256" key="1">
    <source>
        <dbReference type="ARBA" id="ARBA00022723"/>
    </source>
</evidence>
<organism evidence="7 8">
    <name type="scientific">Cloeon dipterum</name>
    <dbReference type="NCBI Taxonomy" id="197152"/>
    <lineage>
        <taxon>Eukaryota</taxon>
        <taxon>Metazoa</taxon>
        <taxon>Ecdysozoa</taxon>
        <taxon>Arthropoda</taxon>
        <taxon>Hexapoda</taxon>
        <taxon>Insecta</taxon>
        <taxon>Pterygota</taxon>
        <taxon>Palaeoptera</taxon>
        <taxon>Ephemeroptera</taxon>
        <taxon>Pisciforma</taxon>
        <taxon>Baetidae</taxon>
        <taxon>Cloeon</taxon>
    </lineage>
</organism>
<protein>
    <recommendedName>
        <fullName evidence="9">C2H2-type domain-containing protein</fullName>
    </recommendedName>
</protein>
<keyword evidence="8" id="KW-1185">Reference proteome</keyword>
<evidence type="ECO:0008006" key="9">
    <source>
        <dbReference type="Google" id="ProtNLM"/>
    </source>
</evidence>
<dbReference type="InterPro" id="IPR003656">
    <property type="entry name" value="Znf_BED"/>
</dbReference>
<proteinExistence type="predicted"/>
<evidence type="ECO:0000259" key="6">
    <source>
        <dbReference type="PROSITE" id="PS50808"/>
    </source>
</evidence>
<dbReference type="PROSITE" id="PS00028">
    <property type="entry name" value="ZINC_FINGER_C2H2_1"/>
    <property type="match status" value="2"/>
</dbReference>
<dbReference type="InterPro" id="IPR036236">
    <property type="entry name" value="Znf_C2H2_sf"/>
</dbReference>
<dbReference type="GO" id="GO:0008270">
    <property type="term" value="F:zinc ion binding"/>
    <property type="evidence" value="ECO:0007669"/>
    <property type="project" value="UniProtKB-KW"/>
</dbReference>
<keyword evidence="2 4" id="KW-0863">Zinc-finger</keyword>
<comment type="caution">
    <text evidence="7">The sequence shown here is derived from an EMBL/GenBank/DDBJ whole genome shotgun (WGS) entry which is preliminary data.</text>
</comment>
<dbReference type="OrthoDB" id="3364966at2759"/>
<evidence type="ECO:0000313" key="8">
    <source>
        <dbReference type="Proteomes" id="UP000494165"/>
    </source>
</evidence>
<dbReference type="PROSITE" id="PS50157">
    <property type="entry name" value="ZINC_FINGER_C2H2_2"/>
    <property type="match status" value="1"/>
</dbReference>